<dbReference type="InterPro" id="IPR010987">
    <property type="entry name" value="Glutathione-S-Trfase_C-like"/>
</dbReference>
<dbReference type="EMBL" id="JAHHHN010000005">
    <property type="protein sequence ID" value="MBW4561610.1"/>
    <property type="molecule type" value="Genomic_DNA"/>
</dbReference>
<comment type="caution">
    <text evidence="3">The sequence shown here is derived from an EMBL/GenBank/DDBJ whole genome shotgun (WGS) entry which is preliminary data.</text>
</comment>
<dbReference type="PROSITE" id="PS50404">
    <property type="entry name" value="GST_NTER"/>
    <property type="match status" value="1"/>
</dbReference>
<dbReference type="PANTHER" id="PTHR42673:SF4">
    <property type="entry name" value="MALEYLACETOACETATE ISOMERASE"/>
    <property type="match status" value="1"/>
</dbReference>
<reference evidence="3" key="1">
    <citation type="submission" date="2021-05" db="EMBL/GenBank/DDBJ databases">
        <authorList>
            <person name="Pietrasiak N."/>
            <person name="Ward R."/>
            <person name="Stajich J.E."/>
            <person name="Kurbessoian T."/>
        </authorList>
    </citation>
    <scope>NUCLEOTIDE SEQUENCE</scope>
    <source>
        <strain evidence="3">JT2-VF2</strain>
    </source>
</reference>
<dbReference type="GO" id="GO:0004364">
    <property type="term" value="F:glutathione transferase activity"/>
    <property type="evidence" value="ECO:0007669"/>
    <property type="project" value="TreeGrafter"/>
</dbReference>
<proteinExistence type="predicted"/>
<evidence type="ECO:0000259" key="1">
    <source>
        <dbReference type="PROSITE" id="PS50404"/>
    </source>
</evidence>
<dbReference type="CDD" id="cd00570">
    <property type="entry name" value="GST_N_family"/>
    <property type="match status" value="1"/>
</dbReference>
<name>A0A951PXE9_9NOST</name>
<dbReference type="GO" id="GO:0016034">
    <property type="term" value="F:maleylacetoacetate isomerase activity"/>
    <property type="evidence" value="ECO:0007669"/>
    <property type="project" value="TreeGrafter"/>
</dbReference>
<dbReference type="InterPro" id="IPR036249">
    <property type="entry name" value="Thioredoxin-like_sf"/>
</dbReference>
<dbReference type="Proteomes" id="UP000715781">
    <property type="component" value="Unassembled WGS sequence"/>
</dbReference>
<dbReference type="GO" id="GO:0006749">
    <property type="term" value="P:glutathione metabolic process"/>
    <property type="evidence" value="ECO:0007669"/>
    <property type="project" value="TreeGrafter"/>
</dbReference>
<evidence type="ECO:0000313" key="4">
    <source>
        <dbReference type="Proteomes" id="UP000715781"/>
    </source>
</evidence>
<dbReference type="PROSITE" id="PS50405">
    <property type="entry name" value="GST_CTER"/>
    <property type="match status" value="1"/>
</dbReference>
<dbReference type="Gene3D" id="1.20.1050.10">
    <property type="match status" value="1"/>
</dbReference>
<reference evidence="3" key="2">
    <citation type="journal article" date="2022" name="Microbiol. Resour. Announc.">
        <title>Metagenome Sequencing to Explore Phylogenomics of Terrestrial Cyanobacteria.</title>
        <authorList>
            <person name="Ward R.D."/>
            <person name="Stajich J.E."/>
            <person name="Johansen J.R."/>
            <person name="Huntemann M."/>
            <person name="Clum A."/>
            <person name="Foster B."/>
            <person name="Foster B."/>
            <person name="Roux S."/>
            <person name="Palaniappan K."/>
            <person name="Varghese N."/>
            <person name="Mukherjee S."/>
            <person name="Reddy T.B.K."/>
            <person name="Daum C."/>
            <person name="Copeland A."/>
            <person name="Chen I.A."/>
            <person name="Ivanova N.N."/>
            <person name="Kyrpides N.C."/>
            <person name="Shapiro N."/>
            <person name="Eloe-Fadrosh E.A."/>
            <person name="Pietrasiak N."/>
        </authorList>
    </citation>
    <scope>NUCLEOTIDE SEQUENCE</scope>
    <source>
        <strain evidence="3">JT2-VF2</strain>
    </source>
</reference>
<accession>A0A951PXE9</accession>
<feature type="domain" description="GST N-terminal" evidence="1">
    <location>
        <begin position="1"/>
        <end position="81"/>
    </location>
</feature>
<dbReference type="PANTHER" id="PTHR42673">
    <property type="entry name" value="MALEYLACETOACETATE ISOMERASE"/>
    <property type="match status" value="1"/>
</dbReference>
<feature type="domain" description="GST C-terminal" evidence="2">
    <location>
        <begin position="86"/>
        <end position="219"/>
    </location>
</feature>
<evidence type="ECO:0000259" key="2">
    <source>
        <dbReference type="PROSITE" id="PS50405"/>
    </source>
</evidence>
<dbReference type="SFLD" id="SFLDS00019">
    <property type="entry name" value="Glutathione_Transferase_(cytos"/>
    <property type="match status" value="1"/>
</dbReference>
<sequence>MIILYEHPLSPYAQKVKIALREKGIEFESKTPDVSGGGFGGSEFLEANPRREMPALIDGDAKIFDSTIILEYIEEKWPSPPLLSSNPTDRARVRMIEEVMDTYYEPINWGLAEINFFGRAKGELAETITTNAKQQAKNCYQWLTKQLGEGEWFNGDCFGWSDLCVVPYINTSLVAFGIAPEAGSPLANWFERVNQRPSIAQTLQEANDSLAGLEQFSKLLEQGLLKREYRDHRLEWMIRMGGLQVVLDGIEKDNIRFSYDFS</sequence>
<organism evidence="3 4">
    <name type="scientific">Mojavia pulchra JT2-VF2</name>
    <dbReference type="NCBI Taxonomy" id="287848"/>
    <lineage>
        <taxon>Bacteria</taxon>
        <taxon>Bacillati</taxon>
        <taxon>Cyanobacteriota</taxon>
        <taxon>Cyanophyceae</taxon>
        <taxon>Nostocales</taxon>
        <taxon>Nostocaceae</taxon>
    </lineage>
</organism>
<gene>
    <name evidence="3" type="ORF">KME32_10735</name>
</gene>
<dbReference type="GO" id="GO:0006559">
    <property type="term" value="P:L-phenylalanine catabolic process"/>
    <property type="evidence" value="ECO:0007669"/>
    <property type="project" value="TreeGrafter"/>
</dbReference>
<evidence type="ECO:0000313" key="3">
    <source>
        <dbReference type="EMBL" id="MBW4561610.1"/>
    </source>
</evidence>
<dbReference type="AlphaFoldDB" id="A0A951PXE9"/>
<dbReference type="InterPro" id="IPR036282">
    <property type="entry name" value="Glutathione-S-Trfase_C_sf"/>
</dbReference>
<dbReference type="InterPro" id="IPR040079">
    <property type="entry name" value="Glutathione_S-Trfase"/>
</dbReference>
<dbReference type="SUPFAM" id="SSF47616">
    <property type="entry name" value="GST C-terminal domain-like"/>
    <property type="match status" value="1"/>
</dbReference>
<dbReference type="SFLD" id="SFLDG00358">
    <property type="entry name" value="Main_(cytGST)"/>
    <property type="match status" value="1"/>
</dbReference>
<dbReference type="InterPro" id="IPR004045">
    <property type="entry name" value="Glutathione_S-Trfase_N"/>
</dbReference>
<dbReference type="SUPFAM" id="SSF52833">
    <property type="entry name" value="Thioredoxin-like"/>
    <property type="match status" value="1"/>
</dbReference>
<dbReference type="Gene3D" id="3.40.30.10">
    <property type="entry name" value="Glutaredoxin"/>
    <property type="match status" value="1"/>
</dbReference>
<dbReference type="Pfam" id="PF13417">
    <property type="entry name" value="GST_N_3"/>
    <property type="match status" value="1"/>
</dbReference>
<protein>
    <submittedName>
        <fullName evidence="3">Glutathione S-transferase family protein</fullName>
    </submittedName>
</protein>